<evidence type="ECO:0000313" key="3">
    <source>
        <dbReference type="EMBL" id="TKB47353.1"/>
    </source>
</evidence>
<evidence type="ECO:0000313" key="4">
    <source>
        <dbReference type="Proteomes" id="UP000305674"/>
    </source>
</evidence>
<dbReference type="RefSeq" id="WP_136854309.1">
    <property type="nucleotide sequence ID" value="NZ_SWCI01000014.1"/>
</dbReference>
<dbReference type="SUPFAM" id="SSF51735">
    <property type="entry name" value="NAD(P)-binding Rossmann-fold domains"/>
    <property type="match status" value="1"/>
</dbReference>
<feature type="domain" description="Ketoreductase" evidence="2">
    <location>
        <begin position="2"/>
        <end position="170"/>
    </location>
</feature>
<dbReference type="PRINTS" id="PR00081">
    <property type="entry name" value="GDHRDH"/>
</dbReference>
<protein>
    <submittedName>
        <fullName evidence="3">SDR family NAD(P)-dependent oxidoreductase</fullName>
    </submittedName>
</protein>
<dbReference type="InterPro" id="IPR036291">
    <property type="entry name" value="NAD(P)-bd_dom_sf"/>
</dbReference>
<evidence type="ECO:0000259" key="2">
    <source>
        <dbReference type="SMART" id="SM00822"/>
    </source>
</evidence>
<dbReference type="GO" id="GO:0047560">
    <property type="term" value="F:3-dehydrosphinganine reductase activity"/>
    <property type="evidence" value="ECO:0007669"/>
    <property type="project" value="TreeGrafter"/>
</dbReference>
<dbReference type="Proteomes" id="UP000305674">
    <property type="component" value="Unassembled WGS sequence"/>
</dbReference>
<comment type="similarity">
    <text evidence="1">Belongs to the short-chain dehydrogenases/reductases (SDR) family.</text>
</comment>
<gene>
    <name evidence="3" type="ORF">FCL40_16010</name>
</gene>
<evidence type="ECO:0000256" key="1">
    <source>
        <dbReference type="ARBA" id="ARBA00006484"/>
    </source>
</evidence>
<organism evidence="3 4">
    <name type="scientific">Ferrimonas sediminicola</name>
    <dbReference type="NCBI Taxonomy" id="2569538"/>
    <lineage>
        <taxon>Bacteria</taxon>
        <taxon>Pseudomonadati</taxon>
        <taxon>Pseudomonadota</taxon>
        <taxon>Gammaproteobacteria</taxon>
        <taxon>Alteromonadales</taxon>
        <taxon>Ferrimonadaceae</taxon>
        <taxon>Ferrimonas</taxon>
    </lineage>
</organism>
<dbReference type="EMBL" id="SWCI01000014">
    <property type="protein sequence ID" value="TKB47353.1"/>
    <property type="molecule type" value="Genomic_DNA"/>
</dbReference>
<comment type="caution">
    <text evidence="3">The sequence shown here is derived from an EMBL/GenBank/DDBJ whole genome shotgun (WGS) entry which is preliminary data.</text>
</comment>
<name>A0A4U1BA16_9GAMM</name>
<dbReference type="SMART" id="SM00822">
    <property type="entry name" value="PKS_KR"/>
    <property type="match status" value="1"/>
</dbReference>
<dbReference type="Gene3D" id="3.40.50.720">
    <property type="entry name" value="NAD(P)-binding Rossmann-like Domain"/>
    <property type="match status" value="1"/>
</dbReference>
<dbReference type="AlphaFoldDB" id="A0A4U1BA16"/>
<reference evidence="3 4" key="1">
    <citation type="submission" date="2019-04" db="EMBL/GenBank/DDBJ databases">
        <authorList>
            <person name="Hwang J.C."/>
        </authorList>
    </citation>
    <scope>NUCLEOTIDE SEQUENCE [LARGE SCALE GENOMIC DNA]</scope>
    <source>
        <strain evidence="3 4">IMCC35001</strain>
    </source>
</reference>
<dbReference type="PANTHER" id="PTHR43550">
    <property type="entry name" value="3-KETODIHYDROSPHINGOSINE REDUCTASE"/>
    <property type="match status" value="1"/>
</dbReference>
<proteinExistence type="inferred from homology"/>
<dbReference type="InterPro" id="IPR057326">
    <property type="entry name" value="KR_dom"/>
</dbReference>
<dbReference type="GO" id="GO:0030148">
    <property type="term" value="P:sphingolipid biosynthetic process"/>
    <property type="evidence" value="ECO:0007669"/>
    <property type="project" value="TreeGrafter"/>
</dbReference>
<dbReference type="PANTHER" id="PTHR43550:SF3">
    <property type="entry name" value="3-KETODIHYDROSPHINGOSINE REDUCTASE"/>
    <property type="match status" value="1"/>
</dbReference>
<dbReference type="GO" id="GO:0006666">
    <property type="term" value="P:3-keto-sphinganine metabolic process"/>
    <property type="evidence" value="ECO:0007669"/>
    <property type="project" value="TreeGrafter"/>
</dbReference>
<accession>A0A4U1BA16</accession>
<dbReference type="GO" id="GO:0016020">
    <property type="term" value="C:membrane"/>
    <property type="evidence" value="ECO:0007669"/>
    <property type="project" value="GOC"/>
</dbReference>
<dbReference type="OrthoDB" id="3178062at2"/>
<sequence>MILITGAGSGLGAALAQLYSAQGESLVLVGRSGAKLEAVAASLAGEVICHPADLTCEVQVAGLFDELPQVPEKIIHCAGSGDFGALSQFDESRIRRLMDNNLLTAALVAKEAVARYAEQAVQLVMVASTAAQKGKANEAVYCAVKWGVKGLVESLRAELKGAAMTLVGVYPGGMDTPFWRQQGCDSHVDASGFMSAMEAAAMLAQGLIASEHGYISELTLIRR</sequence>
<dbReference type="InterPro" id="IPR002347">
    <property type="entry name" value="SDR_fam"/>
</dbReference>
<dbReference type="Pfam" id="PF00106">
    <property type="entry name" value="adh_short"/>
    <property type="match status" value="1"/>
</dbReference>
<keyword evidence="4" id="KW-1185">Reference proteome</keyword>